<keyword evidence="3" id="KW-0812">Transmembrane</keyword>
<keyword evidence="5" id="KW-1185">Reference proteome</keyword>
<feature type="transmembrane region" description="Helical" evidence="3">
    <location>
        <begin position="108"/>
        <end position="127"/>
    </location>
</feature>
<dbReference type="KEGG" id="schi:SCHIN_v1c03180"/>
<feature type="transmembrane region" description="Helical" evidence="3">
    <location>
        <begin position="39"/>
        <end position="69"/>
    </location>
</feature>
<dbReference type="AlphaFoldDB" id="A0A5B9Y3Y9"/>
<evidence type="ECO:0000256" key="2">
    <source>
        <dbReference type="SAM" id="MobiDB-lite"/>
    </source>
</evidence>
<accession>A0A5B9Y3Y9</accession>
<dbReference type="Proteomes" id="UP000323144">
    <property type="component" value="Chromosome"/>
</dbReference>
<sequence>MAKKEKLPKKEKQPKGDKQGLGKKIKDNLKLRNFKASSLFLNIFVIAFRVAAYAFWIIAPVLLAFALVYDQGARNFYGYILLSIFGKTEKIDGEYIATKDNSFVNTTVYITAPILWLILVILIYAFVTRPIMKKTLWRQRMYLSINLYFWAILFWVLLYMIWILLPNLPGDTNVDENGYINPKDAFYSAALKTFTPFSGWSIVYQVFCLCIIIFATFAAIEASLIRKLKLDFDSFYKPEFNERSLVNQVIEGRLQFGETDPGDLKAEIKKLRNDLDMERKERKMKELERIEYEAKQKKEAKKNAKNKKKNKL</sequence>
<organism evidence="4 5">
    <name type="scientific">Spiroplasma chinense</name>
    <dbReference type="NCBI Taxonomy" id="216932"/>
    <lineage>
        <taxon>Bacteria</taxon>
        <taxon>Bacillati</taxon>
        <taxon>Mycoplasmatota</taxon>
        <taxon>Mollicutes</taxon>
        <taxon>Entomoplasmatales</taxon>
        <taxon>Spiroplasmataceae</taxon>
        <taxon>Spiroplasma</taxon>
    </lineage>
</organism>
<keyword evidence="3" id="KW-0472">Membrane</keyword>
<reference evidence="4 5" key="1">
    <citation type="submission" date="2019-08" db="EMBL/GenBank/DDBJ databases">
        <title>Complete genome sequence of Spiroplasma chinense CCH (DSM 19755).</title>
        <authorList>
            <person name="Shen H.-Y."/>
            <person name="Lin Y.-C."/>
            <person name="Chou L."/>
            <person name="Kuo C.-H."/>
        </authorList>
    </citation>
    <scope>NUCLEOTIDE SEQUENCE [LARGE SCALE GENOMIC DNA]</scope>
    <source>
        <strain evidence="4 5">CCH</strain>
    </source>
</reference>
<protein>
    <recommendedName>
        <fullName evidence="6">Transmembrane protein</fullName>
    </recommendedName>
</protein>
<keyword evidence="1" id="KW-0175">Coiled coil</keyword>
<evidence type="ECO:0000313" key="5">
    <source>
        <dbReference type="Proteomes" id="UP000323144"/>
    </source>
</evidence>
<feature type="transmembrane region" description="Helical" evidence="3">
    <location>
        <begin position="202"/>
        <end position="220"/>
    </location>
</feature>
<evidence type="ECO:0000256" key="3">
    <source>
        <dbReference type="SAM" id="Phobius"/>
    </source>
</evidence>
<feature type="coiled-coil region" evidence="1">
    <location>
        <begin position="268"/>
        <end position="310"/>
    </location>
</feature>
<keyword evidence="3" id="KW-1133">Transmembrane helix</keyword>
<evidence type="ECO:0000256" key="1">
    <source>
        <dbReference type="SAM" id="Coils"/>
    </source>
</evidence>
<proteinExistence type="predicted"/>
<dbReference type="RefSeq" id="WP_166507907.1">
    <property type="nucleotide sequence ID" value="NZ_CP043026.1"/>
</dbReference>
<feature type="region of interest" description="Disordered" evidence="2">
    <location>
        <begin position="1"/>
        <end position="21"/>
    </location>
</feature>
<name>A0A5B9Y3Y9_9MOLU</name>
<evidence type="ECO:0000313" key="4">
    <source>
        <dbReference type="EMBL" id="QEH61515.1"/>
    </source>
</evidence>
<feature type="transmembrane region" description="Helical" evidence="3">
    <location>
        <begin position="147"/>
        <end position="165"/>
    </location>
</feature>
<gene>
    <name evidence="4" type="ORF">SCHIN_v1c03180</name>
</gene>
<evidence type="ECO:0008006" key="6">
    <source>
        <dbReference type="Google" id="ProtNLM"/>
    </source>
</evidence>
<dbReference type="EMBL" id="CP043026">
    <property type="protein sequence ID" value="QEH61515.1"/>
    <property type="molecule type" value="Genomic_DNA"/>
</dbReference>